<dbReference type="InterPro" id="IPR051453">
    <property type="entry name" value="MBL_Glyoxalase_II"/>
</dbReference>
<proteinExistence type="predicted"/>
<evidence type="ECO:0000256" key="1">
    <source>
        <dbReference type="SAM" id="MobiDB-lite"/>
    </source>
</evidence>
<sequence>MATETLWTGENGVRLERLVTSGPYVIDGERIELENNVYLIGDSETVLVVDASHDANAIAEATAGRTVPAIVLTHGHLDHINAAPETSDLVDALALLHSEDAMLWEQAHGQRTGPHRTPGGTLKNGEEFVIAGLRLQVLHTPGHTPGSVSIYAPEAGWVLTGDTLFPGGPGATGRPFSSFPQIIESIESTLFELPEDTAVYPGHGDSTTIGAEKPSLQEWKDRGH</sequence>
<evidence type="ECO:0000313" key="4">
    <source>
        <dbReference type="Proteomes" id="UP001247307"/>
    </source>
</evidence>
<name>A0AAE3YED1_9MICC</name>
<dbReference type="PANTHER" id="PTHR46233:SF4">
    <property type="entry name" value="METALLO-BETA-LACTAMASE DOMAIN-CONTAINING PROTEIN"/>
    <property type="match status" value="1"/>
</dbReference>
<feature type="domain" description="Metallo-beta-lactamase" evidence="2">
    <location>
        <begin position="34"/>
        <end position="203"/>
    </location>
</feature>
<accession>A0AAE3YED1</accession>
<dbReference type="Pfam" id="PF00753">
    <property type="entry name" value="Lactamase_B"/>
    <property type="match status" value="1"/>
</dbReference>
<dbReference type="GO" id="GO:0016787">
    <property type="term" value="F:hydrolase activity"/>
    <property type="evidence" value="ECO:0007669"/>
    <property type="project" value="UniProtKB-KW"/>
</dbReference>
<evidence type="ECO:0000259" key="2">
    <source>
        <dbReference type="SMART" id="SM00849"/>
    </source>
</evidence>
<dbReference type="RefSeq" id="WP_309848662.1">
    <property type="nucleotide sequence ID" value="NZ_BAAAIU010000004.1"/>
</dbReference>
<dbReference type="PANTHER" id="PTHR46233">
    <property type="entry name" value="HYDROXYACYLGLUTATHIONE HYDROLASE GLOC"/>
    <property type="match status" value="1"/>
</dbReference>
<dbReference type="EMBL" id="JAVDUI010000001">
    <property type="protein sequence ID" value="MDR6891182.1"/>
    <property type="molecule type" value="Genomic_DNA"/>
</dbReference>
<dbReference type="InterPro" id="IPR001279">
    <property type="entry name" value="Metallo-B-lactamas"/>
</dbReference>
<feature type="region of interest" description="Disordered" evidence="1">
    <location>
        <begin position="201"/>
        <end position="224"/>
    </location>
</feature>
<organism evidence="3 4">
    <name type="scientific">Falsarthrobacter nasiphocae</name>
    <dbReference type="NCBI Taxonomy" id="189863"/>
    <lineage>
        <taxon>Bacteria</taxon>
        <taxon>Bacillati</taxon>
        <taxon>Actinomycetota</taxon>
        <taxon>Actinomycetes</taxon>
        <taxon>Micrococcales</taxon>
        <taxon>Micrococcaceae</taxon>
        <taxon>Falsarthrobacter</taxon>
    </lineage>
</organism>
<dbReference type="AlphaFoldDB" id="A0AAE3YED1"/>
<dbReference type="SUPFAM" id="SSF56281">
    <property type="entry name" value="Metallo-hydrolase/oxidoreductase"/>
    <property type="match status" value="1"/>
</dbReference>
<keyword evidence="3" id="KW-0378">Hydrolase</keyword>
<dbReference type="Gene3D" id="3.60.15.10">
    <property type="entry name" value="Ribonuclease Z/Hydroxyacylglutathione hydrolase-like"/>
    <property type="match status" value="1"/>
</dbReference>
<dbReference type="SMART" id="SM00849">
    <property type="entry name" value="Lactamase_B"/>
    <property type="match status" value="1"/>
</dbReference>
<comment type="caution">
    <text evidence="3">The sequence shown here is derived from an EMBL/GenBank/DDBJ whole genome shotgun (WGS) entry which is preliminary data.</text>
</comment>
<dbReference type="CDD" id="cd06262">
    <property type="entry name" value="metallo-hydrolase-like_MBL-fold"/>
    <property type="match status" value="1"/>
</dbReference>
<dbReference type="InterPro" id="IPR036866">
    <property type="entry name" value="RibonucZ/Hydroxyglut_hydro"/>
</dbReference>
<keyword evidence="4" id="KW-1185">Reference proteome</keyword>
<dbReference type="Proteomes" id="UP001247307">
    <property type="component" value="Unassembled WGS sequence"/>
</dbReference>
<protein>
    <submittedName>
        <fullName evidence="3">Glyoxylase-like metal-dependent hydrolase (Beta-lactamase superfamily II)</fullName>
    </submittedName>
</protein>
<evidence type="ECO:0000313" key="3">
    <source>
        <dbReference type="EMBL" id="MDR6891182.1"/>
    </source>
</evidence>
<gene>
    <name evidence="3" type="ORF">J2S35_000122</name>
</gene>
<reference evidence="3" key="1">
    <citation type="submission" date="2023-07" db="EMBL/GenBank/DDBJ databases">
        <title>Sequencing the genomes of 1000 actinobacteria strains.</title>
        <authorList>
            <person name="Klenk H.-P."/>
        </authorList>
    </citation>
    <scope>NUCLEOTIDE SEQUENCE</scope>
    <source>
        <strain evidence="3">DSM 13988</strain>
    </source>
</reference>